<feature type="region of interest" description="Disordered" evidence="1">
    <location>
        <begin position="226"/>
        <end position="312"/>
    </location>
</feature>
<evidence type="ECO:0000313" key="3">
    <source>
        <dbReference type="Proteomes" id="UP000286415"/>
    </source>
</evidence>
<dbReference type="OrthoDB" id="6262380at2759"/>
<reference evidence="2 3" key="1">
    <citation type="journal article" date="2018" name="Biotechnol. Adv.">
        <title>Improved genomic resources and new bioinformatic workflow for the carcinogenic parasite Clonorchis sinensis: Biotechnological implications.</title>
        <authorList>
            <person name="Wang D."/>
            <person name="Korhonen P.K."/>
            <person name="Gasser R.B."/>
            <person name="Young N.D."/>
        </authorList>
    </citation>
    <scope>NUCLEOTIDE SEQUENCE [LARGE SCALE GENOMIC DNA]</scope>
    <source>
        <strain evidence="2">Cs-k2</strain>
    </source>
</reference>
<name>A0A8T1M0C6_CLOSI</name>
<protein>
    <submittedName>
        <fullName evidence="2">Uncharacterized protein</fullName>
    </submittedName>
</protein>
<keyword evidence="3" id="KW-1185">Reference proteome</keyword>
<feature type="compositionally biased region" description="Basic and acidic residues" evidence="1">
    <location>
        <begin position="120"/>
        <end position="137"/>
    </location>
</feature>
<feature type="region of interest" description="Disordered" evidence="1">
    <location>
        <begin position="120"/>
        <end position="200"/>
    </location>
</feature>
<evidence type="ECO:0000256" key="1">
    <source>
        <dbReference type="SAM" id="MobiDB-lite"/>
    </source>
</evidence>
<dbReference type="AlphaFoldDB" id="A0A8T1M0C6"/>
<gene>
    <name evidence="2" type="ORF">CSKR_104853</name>
</gene>
<dbReference type="EMBL" id="NIRI02000076">
    <property type="protein sequence ID" value="KAG5442296.1"/>
    <property type="molecule type" value="Genomic_DNA"/>
</dbReference>
<feature type="compositionally biased region" description="Pro residues" evidence="1">
    <location>
        <begin position="236"/>
        <end position="252"/>
    </location>
</feature>
<feature type="compositionally biased region" description="Basic and acidic residues" evidence="1">
    <location>
        <begin position="143"/>
        <end position="179"/>
    </location>
</feature>
<proteinExistence type="predicted"/>
<organism evidence="2 3">
    <name type="scientific">Clonorchis sinensis</name>
    <name type="common">Chinese liver fluke</name>
    <dbReference type="NCBI Taxonomy" id="79923"/>
    <lineage>
        <taxon>Eukaryota</taxon>
        <taxon>Metazoa</taxon>
        <taxon>Spiralia</taxon>
        <taxon>Lophotrochozoa</taxon>
        <taxon>Platyhelminthes</taxon>
        <taxon>Trematoda</taxon>
        <taxon>Digenea</taxon>
        <taxon>Opisthorchiida</taxon>
        <taxon>Opisthorchiata</taxon>
        <taxon>Opisthorchiidae</taxon>
        <taxon>Clonorchis</taxon>
    </lineage>
</organism>
<reference evidence="2 3" key="2">
    <citation type="journal article" date="2021" name="Genomics">
        <title>High-quality reference genome for Clonorchis sinensis.</title>
        <authorList>
            <person name="Young N.D."/>
            <person name="Stroehlein A.J."/>
            <person name="Kinkar L."/>
            <person name="Wang T."/>
            <person name="Sohn W.M."/>
            <person name="Chang B.C.H."/>
            <person name="Kaur P."/>
            <person name="Weisz D."/>
            <person name="Dudchenko O."/>
            <person name="Aiden E.L."/>
            <person name="Korhonen P.K."/>
            <person name="Gasser R.B."/>
        </authorList>
    </citation>
    <scope>NUCLEOTIDE SEQUENCE [LARGE SCALE GENOMIC DNA]</scope>
    <source>
        <strain evidence="2">Cs-k2</strain>
    </source>
</reference>
<sequence length="612" mass="68800">MGQVKMKLIWSVIGYVLIWLVCARPILVYAQQTESRVTHKTVTVGDEVKLEITCIQDKQDFCQDKPQGFEFTDGCRSCQCQPTDAFCASQDCETFADPKTDPEEYCVQIMNQNSEALQRMKEARTTEPGEQKPESPENMKTLRNSEKQAPEKANHVPISKLEEKQGQNAIKTKETDESNKGTNVSSVSGIGPIEAEPLPQPDVLDIPLHPMHPMEFDMNYLPPHPMEPGPGIGPGHPGPLPDGINNPPPPIAGPDQEFPGFHGERRENDTKKLRAKFNFDEEKGKSLRKHPPPHKLRKTGEKPGRKSKQTSDDNLLQKLKALLSNSILGKGSKSSEKKTTVKPGNFGREALHHHKRFFPHPGPRGALGGPFPHENGQLQPNWPHGPFEDHGVPEWPPFEGDSFALNEMMGPGPYEGPDFFVEESGYFPGFDAQDHYFGGHELPPEDPGFYELEPMLPEFAPEYVEDPFDTPEYPNYHHPLHVSGVKSKVERSKNPEPFSRQSTLKESGPYLLAATVLSRPPTSKKHSTKKTIARSSGASYHKSVSYLLRQIYRLRRQVKYLKKKLTRCYAVRRNFRNVMQAQLTHPHNAAPMSKIAMLTPLVIGSCIWNNLK</sequence>
<accession>A0A8T1M0C6</accession>
<dbReference type="Proteomes" id="UP000286415">
    <property type="component" value="Unassembled WGS sequence"/>
</dbReference>
<feature type="compositionally biased region" description="Basic residues" evidence="1">
    <location>
        <begin position="286"/>
        <end position="297"/>
    </location>
</feature>
<feature type="compositionally biased region" description="Basic and acidic residues" evidence="1">
    <location>
        <begin position="262"/>
        <end position="285"/>
    </location>
</feature>
<evidence type="ECO:0000313" key="2">
    <source>
        <dbReference type="EMBL" id="KAG5442296.1"/>
    </source>
</evidence>
<comment type="caution">
    <text evidence="2">The sequence shown here is derived from an EMBL/GenBank/DDBJ whole genome shotgun (WGS) entry which is preliminary data.</text>
</comment>